<dbReference type="GO" id="GO:0003677">
    <property type="term" value="F:DNA binding"/>
    <property type="evidence" value="ECO:0007669"/>
    <property type="project" value="InterPro"/>
</dbReference>
<gene>
    <name evidence="4" type="ORF">H9850_05220</name>
</gene>
<dbReference type="Proteomes" id="UP000886829">
    <property type="component" value="Unassembled WGS sequence"/>
</dbReference>
<feature type="compositionally biased region" description="Low complexity" evidence="1">
    <location>
        <begin position="39"/>
        <end position="49"/>
    </location>
</feature>
<dbReference type="Gene3D" id="1.10.260.40">
    <property type="entry name" value="lambda repressor-like DNA-binding domains"/>
    <property type="match status" value="1"/>
</dbReference>
<dbReference type="Pfam" id="PF13464">
    <property type="entry name" value="RodZ_C"/>
    <property type="match status" value="1"/>
</dbReference>
<protein>
    <submittedName>
        <fullName evidence="4">DUF4115 domain-containing protein</fullName>
    </submittedName>
</protein>
<evidence type="ECO:0000313" key="4">
    <source>
        <dbReference type="EMBL" id="HIX56853.1"/>
    </source>
</evidence>
<dbReference type="Pfam" id="PF13413">
    <property type="entry name" value="HTH_25"/>
    <property type="match status" value="1"/>
</dbReference>
<feature type="domain" description="HTH cro/C1-type" evidence="3">
    <location>
        <begin position="122"/>
        <end position="154"/>
    </location>
</feature>
<accession>A0A9D1WD51</accession>
<dbReference type="PANTHER" id="PTHR34475">
    <property type="match status" value="1"/>
</dbReference>
<comment type="caution">
    <text evidence="4">The sequence shown here is derived from an EMBL/GenBank/DDBJ whole genome shotgun (WGS) entry which is preliminary data.</text>
</comment>
<dbReference type="InterPro" id="IPR001387">
    <property type="entry name" value="Cro/C1-type_HTH"/>
</dbReference>
<feature type="region of interest" description="Disordered" evidence="1">
    <location>
        <begin position="1"/>
        <end position="50"/>
    </location>
</feature>
<feature type="transmembrane region" description="Helical" evidence="2">
    <location>
        <begin position="214"/>
        <end position="235"/>
    </location>
</feature>
<evidence type="ECO:0000313" key="5">
    <source>
        <dbReference type="Proteomes" id="UP000886829"/>
    </source>
</evidence>
<keyword evidence="2" id="KW-0472">Membrane</keyword>
<dbReference type="InterPro" id="IPR010982">
    <property type="entry name" value="Lambda_DNA-bd_dom_sf"/>
</dbReference>
<evidence type="ECO:0000256" key="2">
    <source>
        <dbReference type="SAM" id="Phobius"/>
    </source>
</evidence>
<dbReference type="SMART" id="SM00530">
    <property type="entry name" value="HTH_XRE"/>
    <property type="match status" value="1"/>
</dbReference>
<dbReference type="InterPro" id="IPR050400">
    <property type="entry name" value="Bact_Cytoskel_RodZ"/>
</dbReference>
<dbReference type="EMBL" id="DXEV01000099">
    <property type="protein sequence ID" value="HIX56853.1"/>
    <property type="molecule type" value="Genomic_DNA"/>
</dbReference>
<dbReference type="SUPFAM" id="SSF47413">
    <property type="entry name" value="lambda repressor-like DNA-binding domains"/>
    <property type="match status" value="1"/>
</dbReference>
<keyword evidence="2" id="KW-1133">Transmembrane helix</keyword>
<proteinExistence type="predicted"/>
<name>A0A9D1WD51_9GAMM</name>
<feature type="compositionally biased region" description="Polar residues" evidence="1">
    <location>
        <begin position="333"/>
        <end position="347"/>
    </location>
</feature>
<dbReference type="InterPro" id="IPR025194">
    <property type="entry name" value="RodZ-like_C"/>
</dbReference>
<reference evidence="4" key="1">
    <citation type="journal article" date="2021" name="PeerJ">
        <title>Extensive microbial diversity within the chicken gut microbiome revealed by metagenomics and culture.</title>
        <authorList>
            <person name="Gilroy R."/>
            <person name="Ravi A."/>
            <person name="Getino M."/>
            <person name="Pursley I."/>
            <person name="Horton D.L."/>
            <person name="Alikhan N.F."/>
            <person name="Baker D."/>
            <person name="Gharbi K."/>
            <person name="Hall N."/>
            <person name="Watson M."/>
            <person name="Adriaenssens E.M."/>
            <person name="Foster-Nyarko E."/>
            <person name="Jarju S."/>
            <person name="Secka A."/>
            <person name="Antonio M."/>
            <person name="Oren A."/>
            <person name="Chaudhuri R.R."/>
            <person name="La Ragione R."/>
            <person name="Hildebrand F."/>
            <person name="Pallen M.J."/>
        </authorList>
    </citation>
    <scope>NUCLEOTIDE SEQUENCE</scope>
    <source>
        <strain evidence="4">USASDec5-558</strain>
    </source>
</reference>
<dbReference type="CDD" id="cd00093">
    <property type="entry name" value="HTH_XRE"/>
    <property type="match status" value="1"/>
</dbReference>
<organism evidence="4 5">
    <name type="scientific">Candidatus Anaerobiospirillum pullistercoris</name>
    <dbReference type="NCBI Taxonomy" id="2838452"/>
    <lineage>
        <taxon>Bacteria</taxon>
        <taxon>Pseudomonadati</taxon>
        <taxon>Pseudomonadota</taxon>
        <taxon>Gammaproteobacteria</taxon>
        <taxon>Aeromonadales</taxon>
        <taxon>Succinivibrionaceae</taxon>
        <taxon>Anaerobiospirillum</taxon>
    </lineage>
</organism>
<feature type="region of interest" description="Disordered" evidence="1">
    <location>
        <begin position="409"/>
        <end position="465"/>
    </location>
</feature>
<keyword evidence="2" id="KW-0812">Transmembrane</keyword>
<sequence length="561" mass="59523">MSDISANSKSDHQQSAALPTEDKKQHEYIGSGSRDSESSESSALSLEGETPLASRSVALEDSGVVAKAQNAIDEAAAESHILYSVDQISPEGLDSFNGENPYVSPVRTTDQLEDLKTVGEILRYHRQRVGLSLNEVANKLRVRPATISDIENNKLNDLTYSSFAGNVIARYAIMLQLDHKSLVELYESTLDKGIAIEHEKRDALKLRQLRNRKIARFSVFGILVLAVGGGLWSFMGTDSELSSGEIGELKASVHGSQNLEQLDPNVPLTINDPEVSGTLVLEGSEQQPAVILEAESNQNAPEVQVVDLNTARATQQEQVLQAEADAARLAQLQEQQGQNPASSTLSLPQDAVPTNDGNDLLGANVDQGPALVDSPVTTAPNAVSDTAPEAALSIEEQARLAAERVKAAQQGKAPVISSNEPTADAAVEAKSQQDAAAAADAAATNEATAANDAAETETPAPELNAKLKNVSSRVKVVNREGLGSLNRVSIDVTGPVAIKVMDSNNKVLASGTYKSGDRVSATGIPPLTVQVSDTQAVSISYKGGKLEMPKDQQVQFELPMR</sequence>
<dbReference type="PANTHER" id="PTHR34475:SF1">
    <property type="entry name" value="CYTOSKELETON PROTEIN RODZ"/>
    <property type="match status" value="1"/>
</dbReference>
<feature type="compositionally biased region" description="Polar residues" evidence="1">
    <location>
        <begin position="1"/>
        <end position="17"/>
    </location>
</feature>
<evidence type="ECO:0000259" key="3">
    <source>
        <dbReference type="PROSITE" id="PS50943"/>
    </source>
</evidence>
<evidence type="ECO:0000256" key="1">
    <source>
        <dbReference type="SAM" id="MobiDB-lite"/>
    </source>
</evidence>
<feature type="region of interest" description="Disordered" evidence="1">
    <location>
        <begin position="333"/>
        <end position="382"/>
    </location>
</feature>
<dbReference type="AlphaFoldDB" id="A0A9D1WD51"/>
<feature type="compositionally biased region" description="Low complexity" evidence="1">
    <location>
        <begin position="435"/>
        <end position="462"/>
    </location>
</feature>
<reference evidence="4" key="2">
    <citation type="submission" date="2021-04" db="EMBL/GenBank/DDBJ databases">
        <authorList>
            <person name="Gilroy R."/>
        </authorList>
    </citation>
    <scope>NUCLEOTIDE SEQUENCE</scope>
    <source>
        <strain evidence="4">USASDec5-558</strain>
    </source>
</reference>
<dbReference type="PROSITE" id="PS50943">
    <property type="entry name" value="HTH_CROC1"/>
    <property type="match status" value="1"/>
</dbReference>